<accession>A0A3S3PKY9</accession>
<dbReference type="EMBL" id="NCKU01001557">
    <property type="protein sequence ID" value="RWS11818.1"/>
    <property type="molecule type" value="Genomic_DNA"/>
</dbReference>
<dbReference type="Proteomes" id="UP000285301">
    <property type="component" value="Unassembled WGS sequence"/>
</dbReference>
<proteinExistence type="predicted"/>
<dbReference type="Gene3D" id="3.80.10.10">
    <property type="entry name" value="Ribonuclease Inhibitor"/>
    <property type="match status" value="1"/>
</dbReference>
<dbReference type="Pfam" id="PF13855">
    <property type="entry name" value="LRR_8"/>
    <property type="match status" value="1"/>
</dbReference>
<dbReference type="InterPro" id="IPR003591">
    <property type="entry name" value="Leu-rich_rpt_typical-subtyp"/>
</dbReference>
<dbReference type="PANTHER" id="PTHR24366:SF140">
    <property type="entry name" value="IP22191P"/>
    <property type="match status" value="1"/>
</dbReference>
<sequence length="116" mass="13580">MRDPTEEHLDIQVINLTRNNFGELRKNIFNNAKLLNLQRIFLRKAGLESIDKLAFNRLANLIELDLSWNTLRSIPSDSFESIVNLRTLDLSSNQIDVLEASSFRHLQKLKKLYLER</sequence>
<name>A0A3S3PKY9_9ACAR</name>
<dbReference type="STRING" id="1965070.A0A3S3PKY9"/>
<evidence type="ECO:0000313" key="4">
    <source>
        <dbReference type="EMBL" id="RWS11818.1"/>
    </source>
</evidence>
<comment type="caution">
    <text evidence="4">The sequence shown here is derived from an EMBL/GenBank/DDBJ whole genome shotgun (WGS) entry which is preliminary data.</text>
</comment>
<dbReference type="InterPro" id="IPR032675">
    <property type="entry name" value="LRR_dom_sf"/>
</dbReference>
<organism evidence="4 5">
    <name type="scientific">Dinothrombium tinctorium</name>
    <dbReference type="NCBI Taxonomy" id="1965070"/>
    <lineage>
        <taxon>Eukaryota</taxon>
        <taxon>Metazoa</taxon>
        <taxon>Ecdysozoa</taxon>
        <taxon>Arthropoda</taxon>
        <taxon>Chelicerata</taxon>
        <taxon>Arachnida</taxon>
        <taxon>Acari</taxon>
        <taxon>Acariformes</taxon>
        <taxon>Trombidiformes</taxon>
        <taxon>Prostigmata</taxon>
        <taxon>Anystina</taxon>
        <taxon>Parasitengona</taxon>
        <taxon>Trombidioidea</taxon>
        <taxon>Trombidiidae</taxon>
        <taxon>Dinothrombium</taxon>
    </lineage>
</organism>
<keyword evidence="5" id="KW-1185">Reference proteome</keyword>
<dbReference type="SMART" id="SM00369">
    <property type="entry name" value="LRR_TYP"/>
    <property type="match status" value="3"/>
</dbReference>
<dbReference type="OrthoDB" id="635273at2759"/>
<evidence type="ECO:0000256" key="1">
    <source>
        <dbReference type="ARBA" id="ARBA00022614"/>
    </source>
</evidence>
<evidence type="ECO:0000313" key="5">
    <source>
        <dbReference type="Proteomes" id="UP000285301"/>
    </source>
</evidence>
<evidence type="ECO:0000313" key="3">
    <source>
        <dbReference type="EMBL" id="RWS11810.1"/>
    </source>
</evidence>
<reference evidence="4" key="2">
    <citation type="submission" date="2018-11" db="EMBL/GenBank/DDBJ databases">
        <title>Trombidioid mite genomics.</title>
        <authorList>
            <person name="Dong X."/>
        </authorList>
    </citation>
    <scope>NUCLEOTIDE SEQUENCE</scope>
    <source>
        <strain evidence="4">UoL-WK</strain>
    </source>
</reference>
<protein>
    <submittedName>
        <fullName evidence="4">Leucine-rich repeat-containing protein 24-like protein</fullName>
    </submittedName>
</protein>
<dbReference type="PROSITE" id="PS51450">
    <property type="entry name" value="LRR"/>
    <property type="match status" value="2"/>
</dbReference>
<gene>
    <name evidence="4" type="ORF">B4U79_18990</name>
    <name evidence="3" type="ORF">B4U79_18991</name>
</gene>
<dbReference type="EMBL" id="NCKU01001562">
    <property type="protein sequence ID" value="RWS11810.1"/>
    <property type="molecule type" value="Genomic_DNA"/>
</dbReference>
<keyword evidence="2" id="KW-0677">Repeat</keyword>
<evidence type="ECO:0000256" key="2">
    <source>
        <dbReference type="ARBA" id="ARBA00022737"/>
    </source>
</evidence>
<reference evidence="4 5" key="1">
    <citation type="journal article" date="2018" name="Gigascience">
        <title>Genomes of trombidid mites reveal novel predicted allergens and laterally-transferred genes associated with secondary metabolism.</title>
        <authorList>
            <person name="Dong X."/>
            <person name="Chaisiri K."/>
            <person name="Xia D."/>
            <person name="Armstrong S.D."/>
            <person name="Fang Y."/>
            <person name="Donnelly M.J."/>
            <person name="Kadowaki T."/>
            <person name="McGarry J.W."/>
            <person name="Darby A.C."/>
            <person name="Makepeace B.L."/>
        </authorList>
    </citation>
    <scope>NUCLEOTIDE SEQUENCE [LARGE SCALE GENOMIC DNA]</scope>
    <source>
        <strain evidence="4">UoL-WK</strain>
    </source>
</reference>
<dbReference type="PANTHER" id="PTHR24366">
    <property type="entry name" value="IG(IMMUNOGLOBULIN) AND LRR(LEUCINE RICH REPEAT) DOMAINS"/>
    <property type="match status" value="1"/>
</dbReference>
<keyword evidence="1" id="KW-0433">Leucine-rich repeat</keyword>
<dbReference type="PRINTS" id="PR00019">
    <property type="entry name" value="LEURICHRPT"/>
</dbReference>
<dbReference type="SUPFAM" id="SSF52058">
    <property type="entry name" value="L domain-like"/>
    <property type="match status" value="1"/>
</dbReference>
<dbReference type="AlphaFoldDB" id="A0A3S3PKY9"/>
<dbReference type="InterPro" id="IPR001611">
    <property type="entry name" value="Leu-rich_rpt"/>
</dbReference>